<name>A0A1C7GV52_9BACE</name>
<dbReference type="PANTHER" id="PTHR34139">
    <property type="entry name" value="UPF0331 PROTEIN MJ0127"/>
    <property type="match status" value="1"/>
</dbReference>
<dbReference type="EMBL" id="CP015401">
    <property type="protein sequence ID" value="ANU56214.1"/>
    <property type="molecule type" value="Genomic_DNA"/>
</dbReference>
<dbReference type="GO" id="GO:0016787">
    <property type="term" value="F:hydrolase activity"/>
    <property type="evidence" value="ECO:0007669"/>
    <property type="project" value="UniProtKB-KW"/>
</dbReference>
<keyword evidence="2" id="KW-1277">Toxin-antitoxin system</keyword>
<comment type="similarity">
    <text evidence="6">Belongs to the HepT RNase toxin family.</text>
</comment>
<dbReference type="GO" id="GO:0110001">
    <property type="term" value="C:toxin-antitoxin complex"/>
    <property type="evidence" value="ECO:0007669"/>
    <property type="project" value="InterPro"/>
</dbReference>
<evidence type="ECO:0000256" key="4">
    <source>
        <dbReference type="ARBA" id="ARBA00022741"/>
    </source>
</evidence>
<evidence type="ECO:0000256" key="3">
    <source>
        <dbReference type="ARBA" id="ARBA00022722"/>
    </source>
</evidence>
<keyword evidence="1" id="KW-0597">Phosphoprotein</keyword>
<dbReference type="InterPro" id="IPR037038">
    <property type="entry name" value="HepT-like_sf"/>
</dbReference>
<keyword evidence="5" id="KW-0378">Hydrolase</keyword>
<keyword evidence="4" id="KW-0547">Nucleotide-binding</keyword>
<evidence type="ECO:0000256" key="2">
    <source>
        <dbReference type="ARBA" id="ARBA00022649"/>
    </source>
</evidence>
<dbReference type="AlphaFoldDB" id="A0A1C7GV52"/>
<dbReference type="GO" id="GO:0000166">
    <property type="term" value="F:nucleotide binding"/>
    <property type="evidence" value="ECO:0007669"/>
    <property type="project" value="UniProtKB-KW"/>
</dbReference>
<dbReference type="Proteomes" id="UP000092631">
    <property type="component" value="Chromosome"/>
</dbReference>
<dbReference type="GeneID" id="82185586"/>
<evidence type="ECO:0000256" key="5">
    <source>
        <dbReference type="ARBA" id="ARBA00022801"/>
    </source>
</evidence>
<evidence type="ECO:0000256" key="1">
    <source>
        <dbReference type="ARBA" id="ARBA00022553"/>
    </source>
</evidence>
<dbReference type="InterPro" id="IPR051813">
    <property type="entry name" value="HepT_RNase_toxin"/>
</dbReference>
<evidence type="ECO:0000256" key="6">
    <source>
        <dbReference type="ARBA" id="ARBA00024207"/>
    </source>
</evidence>
<dbReference type="KEGG" id="bcae:A4V03_00365"/>
<protein>
    <submittedName>
        <fullName evidence="7">Antitoxin</fullName>
    </submittedName>
</protein>
<dbReference type="InterPro" id="IPR008201">
    <property type="entry name" value="HepT-like"/>
</dbReference>
<dbReference type="RefSeq" id="WP_065537515.1">
    <property type="nucleotide sequence ID" value="NZ_CAPDLJ010000031.1"/>
</dbReference>
<sequence>MRSISNEQIADMLRFVERQTVFVLETTADVKTYHDFLTNMSGMVLFNSTCMCLQTIGETIRQVDDLTAGNLFARYPSTPWKQIIGMRNIISHEYLSVDTELVFDITREELAPLLTDLRRVLADIDNAT</sequence>
<dbReference type="STRING" id="1796613.A4V03_00365"/>
<gene>
    <name evidence="7" type="ORF">A4V03_00365</name>
</gene>
<dbReference type="OrthoDB" id="9810538at2"/>
<reference evidence="8" key="1">
    <citation type="submission" date="2016-04" db="EMBL/GenBank/DDBJ databases">
        <title>Complete Genome Sequences of Twelve Strains of a Stable Defined Moderately Diverse Mouse Microbiota 2 (sDMDMm2).</title>
        <authorList>
            <person name="Uchimura Y."/>
            <person name="Wyss M."/>
            <person name="Brugiroux S."/>
            <person name="Limenitakis J.P."/>
            <person name="Stecher B."/>
            <person name="McCoy K.D."/>
            <person name="Macpherson A.J."/>
        </authorList>
    </citation>
    <scope>NUCLEOTIDE SEQUENCE [LARGE SCALE GENOMIC DNA]</scope>
    <source>
        <strain evidence="8">I48</strain>
    </source>
</reference>
<keyword evidence="8" id="KW-1185">Reference proteome</keyword>
<evidence type="ECO:0000313" key="7">
    <source>
        <dbReference type="EMBL" id="ANU56214.1"/>
    </source>
</evidence>
<dbReference type="GO" id="GO:0004540">
    <property type="term" value="F:RNA nuclease activity"/>
    <property type="evidence" value="ECO:0007669"/>
    <property type="project" value="InterPro"/>
</dbReference>
<dbReference type="PANTHER" id="PTHR34139:SF1">
    <property type="entry name" value="RNASE MJ1380-RELATED"/>
    <property type="match status" value="1"/>
</dbReference>
<evidence type="ECO:0000313" key="8">
    <source>
        <dbReference type="Proteomes" id="UP000092631"/>
    </source>
</evidence>
<dbReference type="Pfam" id="PF01934">
    <property type="entry name" value="HepT-like"/>
    <property type="match status" value="1"/>
</dbReference>
<keyword evidence="3" id="KW-0540">Nuclease</keyword>
<organism evidence="7 8">
    <name type="scientific">Bacteroides caecimuris</name>
    <dbReference type="NCBI Taxonomy" id="1796613"/>
    <lineage>
        <taxon>Bacteria</taxon>
        <taxon>Pseudomonadati</taxon>
        <taxon>Bacteroidota</taxon>
        <taxon>Bacteroidia</taxon>
        <taxon>Bacteroidales</taxon>
        <taxon>Bacteroidaceae</taxon>
        <taxon>Bacteroides</taxon>
    </lineage>
</organism>
<proteinExistence type="inferred from homology"/>
<dbReference type="Gene3D" id="1.20.120.580">
    <property type="entry name" value="bsu32300-like"/>
    <property type="match status" value="1"/>
</dbReference>
<accession>A0A1C7GV52</accession>